<accession>A0A097QWR8</accession>
<keyword evidence="4" id="KW-1185">Reference proteome</keyword>
<gene>
    <name evidence="3" type="ORF">TEU_11430</name>
</gene>
<evidence type="ECO:0000313" key="4">
    <source>
        <dbReference type="Proteomes" id="UP000029980"/>
    </source>
</evidence>
<protein>
    <recommendedName>
        <fullName evidence="5">DUF1641 domain-containing protein</fullName>
    </recommendedName>
</protein>
<proteinExistence type="predicted"/>
<dbReference type="STRING" id="1505907.TEU_11430"/>
<evidence type="ECO:0000256" key="1">
    <source>
        <dbReference type="SAM" id="Coils"/>
    </source>
</evidence>
<evidence type="ECO:0008006" key="5">
    <source>
        <dbReference type="Google" id="ProtNLM"/>
    </source>
</evidence>
<sequence>MVDTEKIEKMMEELLEEMKNAKTPEELEALQKKVEVLENLIEAVEGDRDIDKAAQLMDKIGPMMEDIIGPIKDLLAELYNPEKMAAMGKSVADFYKNLVETGMDKEAALELTKEYMASINVAKTLTETLAGLVKGKSKNVHVIDMPGGSKGKPIVDVEGEHEEPEDEE</sequence>
<dbReference type="OrthoDB" id="101799at2157"/>
<dbReference type="GeneID" id="25154040"/>
<feature type="region of interest" description="Disordered" evidence="2">
    <location>
        <begin position="145"/>
        <end position="168"/>
    </location>
</feature>
<dbReference type="AlphaFoldDB" id="A0A097QWR8"/>
<organism evidence="3 4">
    <name type="scientific">Thermococcus eurythermalis</name>
    <dbReference type="NCBI Taxonomy" id="1505907"/>
    <lineage>
        <taxon>Archaea</taxon>
        <taxon>Methanobacteriati</taxon>
        <taxon>Methanobacteriota</taxon>
        <taxon>Thermococci</taxon>
        <taxon>Thermococcales</taxon>
        <taxon>Thermococcaceae</taxon>
        <taxon>Thermococcus</taxon>
    </lineage>
</organism>
<dbReference type="Proteomes" id="UP000029980">
    <property type="component" value="Chromosome"/>
</dbReference>
<evidence type="ECO:0000313" key="3">
    <source>
        <dbReference type="EMBL" id="AIU70891.1"/>
    </source>
</evidence>
<feature type="compositionally biased region" description="Acidic residues" evidence="2">
    <location>
        <begin position="157"/>
        <end position="168"/>
    </location>
</feature>
<keyword evidence="1" id="KW-0175">Coiled coil</keyword>
<dbReference type="HOGENOM" id="CLU_134837_0_0_2"/>
<feature type="coiled-coil region" evidence="1">
    <location>
        <begin position="20"/>
        <end position="47"/>
    </location>
</feature>
<dbReference type="RefSeq" id="WP_050003850.1">
    <property type="nucleotide sequence ID" value="NZ_CP008887.1"/>
</dbReference>
<evidence type="ECO:0000256" key="2">
    <source>
        <dbReference type="SAM" id="MobiDB-lite"/>
    </source>
</evidence>
<dbReference type="EMBL" id="CP008887">
    <property type="protein sequence ID" value="AIU70891.1"/>
    <property type="molecule type" value="Genomic_DNA"/>
</dbReference>
<reference evidence="3 4" key="1">
    <citation type="journal article" date="2015" name="Int. J. Syst. Evol. Microbiol.">
        <title>Thermococcus eurythermalis sp. nov., a conditional piezophilic hyperthermophilic archaeon with a wide temperature range isolated from an oil-immersed chimney in the Guaymas Basin.</title>
        <authorList>
            <person name="Zhao W."/>
            <person name="Zeng X."/>
            <person name="Xiao X."/>
        </authorList>
    </citation>
    <scope>NUCLEOTIDE SEQUENCE [LARGE SCALE GENOMIC DNA]</scope>
    <source>
        <strain evidence="3 4">A501</strain>
    </source>
</reference>
<name>A0A097QWR8_9EURY</name>
<dbReference type="KEGG" id="teu:TEU_11430"/>